<dbReference type="EMBL" id="CCDP010000001">
    <property type="protein sequence ID" value="CDQ39773.1"/>
    <property type="molecule type" value="Genomic_DNA"/>
</dbReference>
<keyword evidence="1" id="KW-1133">Transmembrane helix</keyword>
<dbReference type="AlphaFoldDB" id="A0A024QB53"/>
<feature type="transmembrane region" description="Helical" evidence="1">
    <location>
        <begin position="49"/>
        <end position="70"/>
    </location>
</feature>
<dbReference type="OrthoDB" id="2965336at2"/>
<evidence type="ECO:0000313" key="3">
    <source>
        <dbReference type="Proteomes" id="UP000028875"/>
    </source>
</evidence>
<comment type="caution">
    <text evidence="2">The sequence shown here is derived from an EMBL/GenBank/DDBJ whole genome shotgun (WGS) entry which is preliminary data.</text>
</comment>
<evidence type="ECO:0000313" key="2">
    <source>
        <dbReference type="EMBL" id="CDQ39773.1"/>
    </source>
</evidence>
<dbReference type="eggNOG" id="ENOG50331H4">
    <property type="taxonomic scope" value="Bacteria"/>
</dbReference>
<reference evidence="3" key="2">
    <citation type="submission" date="2014-05" db="EMBL/GenBank/DDBJ databases">
        <title>Draft genome sequence of Virgibacillus massiliensis Vm-5.</title>
        <authorList>
            <person name="Khelaifia S."/>
            <person name="Croce O."/>
            <person name="Lagier J.C."/>
            <person name="Raoult D."/>
        </authorList>
    </citation>
    <scope>NUCLEOTIDE SEQUENCE [LARGE SCALE GENOMIC DNA]</scope>
    <source>
        <strain evidence="3">Vm-5</strain>
    </source>
</reference>
<keyword evidence="1" id="KW-0812">Transmembrane</keyword>
<keyword evidence="3" id="KW-1185">Reference proteome</keyword>
<accession>A0A024QB53</accession>
<proteinExistence type="predicted"/>
<organism evidence="2 3">
    <name type="scientific">Virgibacillus massiliensis</name>
    <dbReference type="NCBI Taxonomy" id="1462526"/>
    <lineage>
        <taxon>Bacteria</taxon>
        <taxon>Bacillati</taxon>
        <taxon>Bacillota</taxon>
        <taxon>Bacilli</taxon>
        <taxon>Bacillales</taxon>
        <taxon>Bacillaceae</taxon>
        <taxon>Virgibacillus</taxon>
    </lineage>
</organism>
<dbReference type="Proteomes" id="UP000028875">
    <property type="component" value="Unassembled WGS sequence"/>
</dbReference>
<protein>
    <submittedName>
        <fullName evidence="2">Sigma-X negative effector</fullName>
    </submittedName>
</protein>
<gene>
    <name evidence="2" type="primary">rsiX</name>
    <name evidence="2" type="ORF">BN990_02087</name>
</gene>
<name>A0A024QB53_9BACI</name>
<dbReference type="STRING" id="1462526.BN990_02087"/>
<evidence type="ECO:0000256" key="1">
    <source>
        <dbReference type="SAM" id="Phobius"/>
    </source>
</evidence>
<sequence>MNKDEKKQNLKNRLKHLPEVTDHRSKKEVYQKFLLQMEKNEKNKRNKRLLPVTALITAAIILILIVPGLFNSFQTSEDNTSEWTANQEDRSSVETDASRDVNRIETKEEHMAVDPAKENDSYVLHELPSNHRVLYASIADEQIQHTIPFAFVVSANRELDTAYNHLDQYIDRLKINQNQYLFHGITYQIDEDAKRVTLQLPDHFALGEGSAVPRMFERMVGNMFRPYGIDMAYFSKGNKDQVDLGALGNVNSLSIEDTVKYSYKLYERNNQRHLIEISNNESESIDAAIQKLQTRGKNKYIKQTIPKELQYQVSTANDLLQFTLTNNVELTNRNGILLIESILMTAKSYEYNRVKFNNFSSEQIGEYDLTKPVPVPKAVNPVEVN</sequence>
<dbReference type="RefSeq" id="WP_021291231.1">
    <property type="nucleotide sequence ID" value="NZ_BNER01000002.1"/>
</dbReference>
<reference evidence="2 3" key="1">
    <citation type="submission" date="2014-03" db="EMBL/GenBank/DDBJ databases">
        <authorList>
            <person name="Urmite Genomes U."/>
        </authorList>
    </citation>
    <scope>NUCLEOTIDE SEQUENCE [LARGE SCALE GENOMIC DNA]</scope>
    <source>
        <strain evidence="2 3">Vm-5</strain>
    </source>
</reference>
<keyword evidence="1" id="KW-0472">Membrane</keyword>